<evidence type="ECO:0000256" key="1">
    <source>
        <dbReference type="SAM" id="SignalP"/>
    </source>
</evidence>
<proteinExistence type="predicted"/>
<dbReference type="PANTHER" id="PTHR40616">
    <property type="entry name" value="LINALOOL DEHYDRATASE_ISOMERASE DOMAIN-CONTAINING PROTEIN"/>
    <property type="match status" value="1"/>
</dbReference>
<reference evidence="2" key="1">
    <citation type="journal article" date="2020" name="BMC Genomics">
        <title>Correction to: Identification and distribution of gene clusters required for synthesis of sphingolipid metabolism inhibitors in diverse species of the filamentous fungus Fusarium.</title>
        <authorList>
            <person name="Kim H.S."/>
            <person name="Lohmar J.M."/>
            <person name="Busman M."/>
            <person name="Brown D.W."/>
            <person name="Naumann T.A."/>
            <person name="Divon H.H."/>
            <person name="Lysoe E."/>
            <person name="Uhlig S."/>
            <person name="Proctor R.H."/>
        </authorList>
    </citation>
    <scope>NUCLEOTIDE SEQUENCE</scope>
    <source>
        <strain evidence="2">NRRL 22465</strain>
    </source>
</reference>
<feature type="signal peptide" evidence="1">
    <location>
        <begin position="1"/>
        <end position="17"/>
    </location>
</feature>
<organism evidence="2 3">
    <name type="scientific">Fusarium zealandicum</name>
    <dbReference type="NCBI Taxonomy" id="1053134"/>
    <lineage>
        <taxon>Eukaryota</taxon>
        <taxon>Fungi</taxon>
        <taxon>Dikarya</taxon>
        <taxon>Ascomycota</taxon>
        <taxon>Pezizomycotina</taxon>
        <taxon>Sordariomycetes</taxon>
        <taxon>Hypocreomycetidae</taxon>
        <taxon>Hypocreales</taxon>
        <taxon>Nectriaceae</taxon>
        <taxon>Fusarium</taxon>
        <taxon>Fusarium staphyleae species complex</taxon>
    </lineage>
</organism>
<keyword evidence="3" id="KW-1185">Reference proteome</keyword>
<dbReference type="PANTHER" id="PTHR40616:SF1">
    <property type="entry name" value="LINALOOL DEHYDRATASE_ISOMERASE DOMAIN-CONTAINING PROTEIN"/>
    <property type="match status" value="1"/>
</dbReference>
<sequence length="544" mass="61037">MRIHELASLGLVALVAATPTSSYVDSLPGNAKELFTESMSWMDTYYDSKAGYLYDFSGAAALRHETRSSVWYAFGLLARNKDDDASEAEKIIQNVIRGQYKGPADEWFATYQLQPSEPDVGSSAYPPSIYGTWDPNWRGFVGTAMIMALEEFPHLISEPTQKLMLDSLYNATKADEYRFGNLDPKKDNLYPAYSNPAIMRAFMSGWTGRRLNEQNMTRSGESYAQDIVDLFSRANTLSEFNSGTYTGVSLFGLVLWSKYMPKDSIMAKSAPSMIEHTWKAVGKLWHPTMKNMAGPWDRAYGYDMNRYLSLMALWFWAFIGKENSSLIDRPQIMSHMSDYAWAPLFAVLAKSHEKMVPKEVLKGLKTFEGEHNFTASTYYPPFDTVPRNISSWLSENLTIGAESFDQIVLGGPGQNQPAFNPAVIQWNTGSEISFISLYPTEKSLDVQVSPGKLSLKYPHGNSSSYFSLVVGTFARKPTISGWRDVPGLKVDVSGNVDLEYKLSFAGEHGGSDELIRDFEFWNFTYAMPKGFRGTPNLVLDLKAL</sequence>
<protein>
    <submittedName>
        <fullName evidence="2">Uncharacterized protein</fullName>
    </submittedName>
</protein>
<dbReference type="OrthoDB" id="2580323at2759"/>
<evidence type="ECO:0000313" key="2">
    <source>
        <dbReference type="EMBL" id="KAF4983996.1"/>
    </source>
</evidence>
<dbReference type="Proteomes" id="UP000635477">
    <property type="component" value="Unassembled WGS sequence"/>
</dbReference>
<reference evidence="2" key="2">
    <citation type="submission" date="2020-05" db="EMBL/GenBank/DDBJ databases">
        <authorList>
            <person name="Kim H.-S."/>
            <person name="Proctor R.H."/>
            <person name="Brown D.W."/>
        </authorList>
    </citation>
    <scope>NUCLEOTIDE SEQUENCE</scope>
    <source>
        <strain evidence="2">NRRL 22465</strain>
    </source>
</reference>
<name>A0A8H4UU68_9HYPO</name>
<dbReference type="EMBL" id="JABEYC010000038">
    <property type="protein sequence ID" value="KAF4983996.1"/>
    <property type="molecule type" value="Genomic_DNA"/>
</dbReference>
<comment type="caution">
    <text evidence="2">The sequence shown here is derived from an EMBL/GenBank/DDBJ whole genome shotgun (WGS) entry which is preliminary data.</text>
</comment>
<keyword evidence="1" id="KW-0732">Signal</keyword>
<accession>A0A8H4UU68</accession>
<evidence type="ECO:0000313" key="3">
    <source>
        <dbReference type="Proteomes" id="UP000635477"/>
    </source>
</evidence>
<gene>
    <name evidence="2" type="ORF">FZEAL_701</name>
</gene>
<feature type="chain" id="PRO_5034517060" evidence="1">
    <location>
        <begin position="18"/>
        <end position="544"/>
    </location>
</feature>
<dbReference type="AlphaFoldDB" id="A0A8H4UU68"/>